<evidence type="ECO:0000313" key="3">
    <source>
        <dbReference type="EMBL" id="GLC26678.1"/>
    </source>
</evidence>
<dbReference type="InterPro" id="IPR012495">
    <property type="entry name" value="TadE-like_dom"/>
</dbReference>
<proteinExistence type="predicted"/>
<keyword evidence="1" id="KW-1133">Transmembrane helix</keyword>
<keyword evidence="1" id="KW-0812">Transmembrane</keyword>
<dbReference type="EMBL" id="BRXS01000005">
    <property type="protein sequence ID" value="GLC26678.1"/>
    <property type="molecule type" value="Genomic_DNA"/>
</dbReference>
<evidence type="ECO:0000313" key="4">
    <source>
        <dbReference type="Proteomes" id="UP001161325"/>
    </source>
</evidence>
<sequence>MISTYMRRRLARARRDDHGAAVVEFALVVPVLFLIIFAVIDFGRALWTLNVLSSGVREGARAAAVESDVTTAASTAKTKTVAYINGILGTSLTTADVTVPAVNTTTPASADYGLIKVSLSVGGSAGFPFTPVTPFASRMGLGNIRFQPNANYRWEKAN</sequence>
<dbReference type="RefSeq" id="WP_284351134.1">
    <property type="nucleotide sequence ID" value="NZ_BRXS01000005.1"/>
</dbReference>
<keyword evidence="4" id="KW-1185">Reference proteome</keyword>
<evidence type="ECO:0000259" key="2">
    <source>
        <dbReference type="Pfam" id="PF07811"/>
    </source>
</evidence>
<dbReference type="Pfam" id="PF07811">
    <property type="entry name" value="TadE"/>
    <property type="match status" value="1"/>
</dbReference>
<feature type="transmembrane region" description="Helical" evidence="1">
    <location>
        <begin position="21"/>
        <end position="40"/>
    </location>
</feature>
<name>A0AA37QIZ0_9BACT</name>
<organism evidence="3 4">
    <name type="scientific">Roseisolibacter agri</name>
    <dbReference type="NCBI Taxonomy" id="2014610"/>
    <lineage>
        <taxon>Bacteria</taxon>
        <taxon>Pseudomonadati</taxon>
        <taxon>Gemmatimonadota</taxon>
        <taxon>Gemmatimonadia</taxon>
        <taxon>Gemmatimonadales</taxon>
        <taxon>Gemmatimonadaceae</taxon>
        <taxon>Roseisolibacter</taxon>
    </lineage>
</organism>
<keyword evidence="1" id="KW-0472">Membrane</keyword>
<comment type="caution">
    <text evidence="3">The sequence shown here is derived from an EMBL/GenBank/DDBJ whole genome shotgun (WGS) entry which is preliminary data.</text>
</comment>
<evidence type="ECO:0000256" key="1">
    <source>
        <dbReference type="SAM" id="Phobius"/>
    </source>
</evidence>
<accession>A0AA37QIZ0</accession>
<gene>
    <name evidence="3" type="ORF">rosag_31910</name>
</gene>
<dbReference type="AlphaFoldDB" id="A0AA37QIZ0"/>
<protein>
    <recommendedName>
        <fullName evidence="2">TadE-like domain-containing protein</fullName>
    </recommendedName>
</protein>
<reference evidence="3" key="1">
    <citation type="submission" date="2022-08" db="EMBL/GenBank/DDBJ databases">
        <title>Draft genome sequencing of Roseisolibacter agri AW1220.</title>
        <authorList>
            <person name="Tobiishi Y."/>
            <person name="Tonouchi A."/>
        </authorList>
    </citation>
    <scope>NUCLEOTIDE SEQUENCE</scope>
    <source>
        <strain evidence="3">AW1220</strain>
    </source>
</reference>
<dbReference type="Proteomes" id="UP001161325">
    <property type="component" value="Unassembled WGS sequence"/>
</dbReference>
<feature type="domain" description="TadE-like" evidence="2">
    <location>
        <begin position="19"/>
        <end position="61"/>
    </location>
</feature>